<dbReference type="InterPro" id="IPR014748">
    <property type="entry name" value="Enoyl-CoA_hydra_C"/>
</dbReference>
<comment type="similarity">
    <text evidence="1">Belongs to the enoyl-CoA hydratase/isomerase family.</text>
</comment>
<dbReference type="AlphaFoldDB" id="A0A381SKN6"/>
<dbReference type="InterPro" id="IPR018376">
    <property type="entry name" value="Enoyl-CoA_hyd/isom_CS"/>
</dbReference>
<dbReference type="InterPro" id="IPR001753">
    <property type="entry name" value="Enoyl-CoA_hydra/iso"/>
</dbReference>
<dbReference type="EMBL" id="UINC01003245">
    <property type="protein sequence ID" value="SVA04612.1"/>
    <property type="molecule type" value="Genomic_DNA"/>
</dbReference>
<dbReference type="PROSITE" id="PS00166">
    <property type="entry name" value="ENOYL_COA_HYDRATASE"/>
    <property type="match status" value="1"/>
</dbReference>
<dbReference type="SUPFAM" id="SSF52096">
    <property type="entry name" value="ClpP/crotonase"/>
    <property type="match status" value="1"/>
</dbReference>
<reference evidence="2" key="1">
    <citation type="submission" date="2018-05" db="EMBL/GenBank/DDBJ databases">
        <authorList>
            <person name="Lanie J.A."/>
            <person name="Ng W.-L."/>
            <person name="Kazmierczak K.M."/>
            <person name="Andrzejewski T.M."/>
            <person name="Davidsen T.M."/>
            <person name="Wayne K.J."/>
            <person name="Tettelin H."/>
            <person name="Glass J.I."/>
            <person name="Rusch D."/>
            <person name="Podicherti R."/>
            <person name="Tsui H.-C.T."/>
            <person name="Winkler M.E."/>
        </authorList>
    </citation>
    <scope>NUCLEOTIDE SEQUENCE</scope>
</reference>
<accession>A0A381SKN6</accession>
<dbReference type="InterPro" id="IPR051683">
    <property type="entry name" value="Enoyl-CoA_Hydratase/Isomerase"/>
</dbReference>
<evidence type="ECO:0000256" key="1">
    <source>
        <dbReference type="ARBA" id="ARBA00005254"/>
    </source>
</evidence>
<dbReference type="Pfam" id="PF00378">
    <property type="entry name" value="ECH_1"/>
    <property type="match status" value="1"/>
</dbReference>
<dbReference type="PANTHER" id="PTHR42964:SF1">
    <property type="entry name" value="POLYKETIDE BIOSYNTHESIS ENOYL-COA HYDRATASE PKSH-RELATED"/>
    <property type="match status" value="1"/>
</dbReference>
<dbReference type="PANTHER" id="PTHR42964">
    <property type="entry name" value="ENOYL-COA HYDRATASE"/>
    <property type="match status" value="1"/>
</dbReference>
<sequence>MTYTTINLNTESRIATISLNRPDVRNAMNEIMIQEITTAFHSVGKDSNIRIVVLNGQGESFCSGADVNMMKNSIEKTSDENKAETVLLAKMYKTINECNKPIVGIVHGHAFGGGFGLCTVCDIVIAEEKTLFSLSEVLIGLIPAVIGPYTEKKIGKSWFRALGISGERFDAPFAEKIGLIHYCVKNDELEIMTNHVVAQLLKGGPVSQSKFKEYIRDMDSIDSTNVISEIRSSEEGQEGLSAFLEKRKPNWIKN</sequence>
<dbReference type="CDD" id="cd06558">
    <property type="entry name" value="crotonase-like"/>
    <property type="match status" value="1"/>
</dbReference>
<dbReference type="GO" id="GO:0003824">
    <property type="term" value="F:catalytic activity"/>
    <property type="evidence" value="ECO:0007669"/>
    <property type="project" value="InterPro"/>
</dbReference>
<name>A0A381SKN6_9ZZZZ</name>
<proteinExistence type="inferred from homology"/>
<evidence type="ECO:0008006" key="3">
    <source>
        <dbReference type="Google" id="ProtNLM"/>
    </source>
</evidence>
<gene>
    <name evidence="2" type="ORF">METZ01_LOCUS57466</name>
</gene>
<dbReference type="InterPro" id="IPR029045">
    <property type="entry name" value="ClpP/crotonase-like_dom_sf"/>
</dbReference>
<organism evidence="2">
    <name type="scientific">marine metagenome</name>
    <dbReference type="NCBI Taxonomy" id="408172"/>
    <lineage>
        <taxon>unclassified sequences</taxon>
        <taxon>metagenomes</taxon>
        <taxon>ecological metagenomes</taxon>
    </lineage>
</organism>
<dbReference type="Gene3D" id="3.90.226.10">
    <property type="entry name" value="2-enoyl-CoA Hydratase, Chain A, domain 1"/>
    <property type="match status" value="1"/>
</dbReference>
<dbReference type="Gene3D" id="1.10.12.10">
    <property type="entry name" value="Lyase 2-enoyl-coa Hydratase, Chain A, domain 2"/>
    <property type="match status" value="1"/>
</dbReference>
<protein>
    <recommendedName>
        <fullName evidence="3">Enoyl-CoA hydratase</fullName>
    </recommendedName>
</protein>
<evidence type="ECO:0000313" key="2">
    <source>
        <dbReference type="EMBL" id="SVA04612.1"/>
    </source>
</evidence>